<dbReference type="RefSeq" id="WP_323599647.1">
    <property type="nucleotide sequence ID" value="NZ_JARNBH010000026.1"/>
</dbReference>
<evidence type="ECO:0000256" key="1">
    <source>
        <dbReference type="SAM" id="SignalP"/>
    </source>
</evidence>
<gene>
    <name evidence="2" type="ORF">P4706_22150</name>
</gene>
<dbReference type="EMBL" id="JARNBH010000026">
    <property type="protein sequence ID" value="MEC0275742.1"/>
    <property type="molecule type" value="Genomic_DNA"/>
</dbReference>
<name>A0AAW9NJ68_9BACI</name>
<dbReference type="Proteomes" id="UP001307168">
    <property type="component" value="Unassembled WGS sequence"/>
</dbReference>
<proteinExistence type="predicted"/>
<evidence type="ECO:0000313" key="3">
    <source>
        <dbReference type="Proteomes" id="UP001307168"/>
    </source>
</evidence>
<dbReference type="AlphaFoldDB" id="A0AAW9NJ68"/>
<evidence type="ECO:0000313" key="2">
    <source>
        <dbReference type="EMBL" id="MEC0275742.1"/>
    </source>
</evidence>
<reference evidence="2 3" key="1">
    <citation type="submission" date="2023-03" db="EMBL/GenBank/DDBJ databases">
        <title>Bacillus Genome Sequencing.</title>
        <authorList>
            <person name="Dunlap C."/>
        </authorList>
    </citation>
    <scope>NUCLEOTIDE SEQUENCE [LARGE SCALE GENOMIC DNA]</scope>
    <source>
        <strain evidence="2 3">B-41290</strain>
    </source>
</reference>
<comment type="caution">
    <text evidence="2">The sequence shown here is derived from an EMBL/GenBank/DDBJ whole genome shotgun (WGS) entry which is preliminary data.</text>
</comment>
<accession>A0AAW9NJ68</accession>
<feature type="signal peptide" evidence="1">
    <location>
        <begin position="1"/>
        <end position="26"/>
    </location>
</feature>
<organism evidence="2 3">
    <name type="scientific">Peribacillus castrilensis</name>
    <dbReference type="NCBI Taxonomy" id="2897690"/>
    <lineage>
        <taxon>Bacteria</taxon>
        <taxon>Bacillati</taxon>
        <taxon>Bacillota</taxon>
        <taxon>Bacilli</taxon>
        <taxon>Bacillales</taxon>
        <taxon>Bacillaceae</taxon>
        <taxon>Peribacillus</taxon>
    </lineage>
</organism>
<protein>
    <recommendedName>
        <fullName evidence="4">Hook-associated protein 2</fullName>
    </recommendedName>
</protein>
<sequence length="234" mass="26790">MLKNRFLVLLLLVGVFMFSSVNVSYAEETDDWDWAEFERLKLLDTIEFYGLDILHEEEAFEKNTTSEVIYNPMYEDGTTLDVKLMVTTDITGNITAVESDASLMTMDILKKKKPKNPKTKKNAVPYKLNGGSNKASFINEHAYNKHKYDSKKKSSATATQYGKDVDVKKLREDTMANYDNKWTTKDNSGQVQVHYAKSYDSNISTKDTSTKNHRVVINKSKSTRSTQYPLSFKN</sequence>
<keyword evidence="3" id="KW-1185">Reference proteome</keyword>
<keyword evidence="1" id="KW-0732">Signal</keyword>
<evidence type="ECO:0008006" key="4">
    <source>
        <dbReference type="Google" id="ProtNLM"/>
    </source>
</evidence>
<feature type="chain" id="PRO_5043880637" description="Hook-associated protein 2" evidence="1">
    <location>
        <begin position="27"/>
        <end position="234"/>
    </location>
</feature>